<evidence type="ECO:0000313" key="2">
    <source>
        <dbReference type="Proteomes" id="UP001497480"/>
    </source>
</evidence>
<name>A0AAV1WAI0_LUPLU</name>
<protein>
    <submittedName>
        <fullName evidence="1">Uncharacterized protein</fullName>
    </submittedName>
</protein>
<dbReference type="Proteomes" id="UP001497480">
    <property type="component" value="Unassembled WGS sequence"/>
</dbReference>
<comment type="caution">
    <text evidence="1">The sequence shown here is derived from an EMBL/GenBank/DDBJ whole genome shotgun (WGS) entry which is preliminary data.</text>
</comment>
<sequence length="68" mass="7483">MKYLFPASEGVSKGPHTSECTTSRIDLDLISTSDLKKFLVFLPIKQTSQVFSGKDVFGIPVNICFDPS</sequence>
<organism evidence="1 2">
    <name type="scientific">Lupinus luteus</name>
    <name type="common">European yellow lupine</name>
    <dbReference type="NCBI Taxonomy" id="3873"/>
    <lineage>
        <taxon>Eukaryota</taxon>
        <taxon>Viridiplantae</taxon>
        <taxon>Streptophyta</taxon>
        <taxon>Embryophyta</taxon>
        <taxon>Tracheophyta</taxon>
        <taxon>Spermatophyta</taxon>
        <taxon>Magnoliopsida</taxon>
        <taxon>eudicotyledons</taxon>
        <taxon>Gunneridae</taxon>
        <taxon>Pentapetalae</taxon>
        <taxon>rosids</taxon>
        <taxon>fabids</taxon>
        <taxon>Fabales</taxon>
        <taxon>Fabaceae</taxon>
        <taxon>Papilionoideae</taxon>
        <taxon>50 kb inversion clade</taxon>
        <taxon>genistoids sensu lato</taxon>
        <taxon>core genistoids</taxon>
        <taxon>Genisteae</taxon>
        <taxon>Lupinus</taxon>
    </lineage>
</organism>
<gene>
    <name evidence="1" type="ORF">LLUT_LOCUS7429</name>
</gene>
<reference evidence="1 2" key="1">
    <citation type="submission" date="2024-03" db="EMBL/GenBank/DDBJ databases">
        <authorList>
            <person name="Martinez-Hernandez J."/>
        </authorList>
    </citation>
    <scope>NUCLEOTIDE SEQUENCE [LARGE SCALE GENOMIC DNA]</scope>
</reference>
<proteinExistence type="predicted"/>
<accession>A0AAV1WAI0</accession>
<dbReference type="EMBL" id="CAXHTB010000005">
    <property type="protein sequence ID" value="CAL0306369.1"/>
    <property type="molecule type" value="Genomic_DNA"/>
</dbReference>
<evidence type="ECO:0000313" key="1">
    <source>
        <dbReference type="EMBL" id="CAL0306369.1"/>
    </source>
</evidence>
<keyword evidence="2" id="KW-1185">Reference proteome</keyword>
<dbReference type="AlphaFoldDB" id="A0AAV1WAI0"/>